<dbReference type="InterPro" id="IPR041443">
    <property type="entry name" value="Exop_C"/>
</dbReference>
<dbReference type="SUPFAM" id="SSF52279">
    <property type="entry name" value="Beta-D-glucan exohydrolase, C-terminal domain"/>
    <property type="match status" value="1"/>
</dbReference>
<dbReference type="Pfam" id="PF00933">
    <property type="entry name" value="Glyco_hydro_3"/>
    <property type="match status" value="1"/>
</dbReference>
<gene>
    <name evidence="6" type="ORF">DBW92_03805</name>
</gene>
<organism evidence="6 7">
    <name type="scientific">SAR86 cluster bacterium</name>
    <dbReference type="NCBI Taxonomy" id="2030880"/>
    <lineage>
        <taxon>Bacteria</taxon>
        <taxon>Pseudomonadati</taxon>
        <taxon>Pseudomonadota</taxon>
        <taxon>Gammaproteobacteria</taxon>
        <taxon>SAR86 cluster</taxon>
    </lineage>
</organism>
<dbReference type="Pfam" id="PF18559">
    <property type="entry name" value="Exop_C"/>
    <property type="match status" value="1"/>
</dbReference>
<reference evidence="6 7" key="1">
    <citation type="journal article" date="2018" name="Microbiome">
        <title>Fine metagenomic profile of the Mediterranean stratified and mixed water columns revealed by assembly and recruitment.</title>
        <authorList>
            <person name="Haro-Moreno J.M."/>
            <person name="Lopez-Perez M."/>
            <person name="De La Torre J.R."/>
            <person name="Picazo A."/>
            <person name="Camacho A."/>
            <person name="Rodriguez-Valera F."/>
        </authorList>
    </citation>
    <scope>NUCLEOTIDE SEQUENCE [LARGE SCALE GENOMIC DNA]</scope>
    <source>
        <strain evidence="6">MED-G78</strain>
    </source>
</reference>
<accession>A0A368C2K7</accession>
<dbReference type="InterPro" id="IPR036962">
    <property type="entry name" value="Glyco_hydro_3_N_sf"/>
</dbReference>
<keyword evidence="2" id="KW-0732">Signal</keyword>
<dbReference type="GO" id="GO:0009251">
    <property type="term" value="P:glucan catabolic process"/>
    <property type="evidence" value="ECO:0007669"/>
    <property type="project" value="TreeGrafter"/>
</dbReference>
<comment type="caution">
    <text evidence="6">The sequence shown here is derived from an EMBL/GenBank/DDBJ whole genome shotgun (WGS) entry which is preliminary data.</text>
</comment>
<evidence type="ECO:0000259" key="4">
    <source>
        <dbReference type="Pfam" id="PF01915"/>
    </source>
</evidence>
<dbReference type="Gene3D" id="3.40.50.1700">
    <property type="entry name" value="Glycoside hydrolase family 3 C-terminal domain"/>
    <property type="match status" value="1"/>
</dbReference>
<evidence type="ECO:0000259" key="3">
    <source>
        <dbReference type="Pfam" id="PF00933"/>
    </source>
</evidence>
<dbReference type="Proteomes" id="UP000252915">
    <property type="component" value="Unassembled WGS sequence"/>
</dbReference>
<dbReference type="PRINTS" id="PR00133">
    <property type="entry name" value="GLHYDRLASE3"/>
</dbReference>
<feature type="chain" id="PRO_5016900399" evidence="2">
    <location>
        <begin position="19"/>
        <end position="822"/>
    </location>
</feature>
<dbReference type="Gene3D" id="3.20.20.300">
    <property type="entry name" value="Glycoside hydrolase, family 3, N-terminal domain"/>
    <property type="match status" value="1"/>
</dbReference>
<sequence>MKKVIFLFFLVSSIHLSANIDWSHNTTCPSPDMERVESILSKMTLREKVGQVIMPDIDAVTPELAKKFKLGSILNGGGRYPNKNKFSSIEDWKNLSKAYYDASPIINGSIVPILWGTDAVHGHNNVIGATIFPHNIGLGATRNPDLIKEIGQAVAKEVLSTGIPWTFAPTITVPQNDTWGRTYEGYSEDPELVASLGQAMILGIQGEGDNFLGLNHMLSTAKHFIADGGTSDGVDQGDALISELGLKNLHGEPYFKALDACVQTIMASFNSWNGDKLHGNKYLLTEVLKNQMNFEGFVVGDWNGHGQVRGCSNTSCPQSFNAGVDIFMVPDEWQELYKTTLKQVKNGSIPLERLDDAVRRILRVKMQIGLLDGKKPHEFKSNYIGDKNHFAIARRAVRESLVLLKNNNNVLPLNPSKHYLVVGDAALSINSQMGGWTITWQARDNKNSDYKNVQNIYSALAGYINNQGGSIEFSKDGSYKKKPDSVIFIFGEEPYAEGDGDRKDLEFISKDANYIRLMQQFNAANFPIISIFLSGRPMEINRELNLSDSFIAAWLPGSAVEGISDVIFTNNGSIDYDFTGKLPYSWPKTAVQNVNFKDARYDPLFPYGYGLNYSSTKELVDVEEIKIEKELNEIILFVGSAYPPGFEFVQEGSSVEQVQSDIFTSKSQNISMFKFDYKKQDDAKNLKFFKSNDYNAWGILADSFLDIQDMKAPSYEIELKINRIGSSPIYFGATCAGNGYEICRGMIDVTEVFKNKKLAQWASVKIPVSCLQSAGLDSSNMDIRAILLSNDNWDIDLHSIKILATNSNNLPNCSNLSSGISQ</sequence>
<keyword evidence="1 6" id="KW-0378">Hydrolase</keyword>
<dbReference type="InterPro" id="IPR001764">
    <property type="entry name" value="Glyco_hydro_3_N"/>
</dbReference>
<evidence type="ECO:0000313" key="6">
    <source>
        <dbReference type="EMBL" id="RCL43818.1"/>
    </source>
</evidence>
<feature type="domain" description="Glycoside hydrolase family 3 N-terminal" evidence="3">
    <location>
        <begin position="44"/>
        <end position="364"/>
    </location>
</feature>
<dbReference type="Pfam" id="PF01915">
    <property type="entry name" value="Glyco_hydro_3_C"/>
    <property type="match status" value="1"/>
</dbReference>
<proteinExistence type="predicted"/>
<feature type="signal peptide" evidence="2">
    <location>
        <begin position="1"/>
        <end position="18"/>
    </location>
</feature>
<dbReference type="InterPro" id="IPR002772">
    <property type="entry name" value="Glyco_hydro_3_C"/>
</dbReference>
<dbReference type="InterPro" id="IPR051915">
    <property type="entry name" value="Cellulose_Degrad_GH3"/>
</dbReference>
<dbReference type="Gene3D" id="2.60.120.430">
    <property type="entry name" value="Galactose-binding lectin"/>
    <property type="match status" value="1"/>
</dbReference>
<evidence type="ECO:0000313" key="7">
    <source>
        <dbReference type="Proteomes" id="UP000252915"/>
    </source>
</evidence>
<name>A0A368C2K7_9GAMM</name>
<feature type="domain" description="Glycoside hydrolase family 3 C-terminal" evidence="4">
    <location>
        <begin position="401"/>
        <end position="613"/>
    </location>
</feature>
<evidence type="ECO:0000256" key="1">
    <source>
        <dbReference type="ARBA" id="ARBA00022801"/>
    </source>
</evidence>
<dbReference type="GO" id="GO:0008422">
    <property type="term" value="F:beta-glucosidase activity"/>
    <property type="evidence" value="ECO:0007669"/>
    <property type="project" value="TreeGrafter"/>
</dbReference>
<evidence type="ECO:0000256" key="2">
    <source>
        <dbReference type="SAM" id="SignalP"/>
    </source>
</evidence>
<dbReference type="EMBL" id="QOPI01000022">
    <property type="protein sequence ID" value="RCL43818.1"/>
    <property type="molecule type" value="Genomic_DNA"/>
</dbReference>
<evidence type="ECO:0000259" key="5">
    <source>
        <dbReference type="Pfam" id="PF18559"/>
    </source>
</evidence>
<dbReference type="InterPro" id="IPR036881">
    <property type="entry name" value="Glyco_hydro_3_C_sf"/>
</dbReference>
<protein>
    <submittedName>
        <fullName evidence="6">Glycoside hydrolase family 3 protein</fullName>
    </submittedName>
</protein>
<dbReference type="PANTHER" id="PTHR30620">
    <property type="entry name" value="PERIPLASMIC BETA-GLUCOSIDASE-RELATED"/>
    <property type="match status" value="1"/>
</dbReference>
<dbReference type="InterPro" id="IPR017853">
    <property type="entry name" value="GH"/>
</dbReference>
<dbReference type="AlphaFoldDB" id="A0A368C2K7"/>
<feature type="domain" description="ExoP galactose-binding-like" evidence="5">
    <location>
        <begin position="648"/>
        <end position="802"/>
    </location>
</feature>
<dbReference type="PANTHER" id="PTHR30620:SF77">
    <property type="entry name" value="LYSOSOMAL BETA GLUCOSIDASE-LIKE"/>
    <property type="match status" value="1"/>
</dbReference>
<dbReference type="SUPFAM" id="SSF51445">
    <property type="entry name" value="(Trans)glycosidases"/>
    <property type="match status" value="1"/>
</dbReference>